<evidence type="ECO:0008006" key="4">
    <source>
        <dbReference type="Google" id="ProtNLM"/>
    </source>
</evidence>
<feature type="chain" id="PRO_5023075219" description="SH3 domain-containing protein" evidence="1">
    <location>
        <begin position="32"/>
        <end position="287"/>
    </location>
</feature>
<dbReference type="OrthoDB" id="964913at2"/>
<evidence type="ECO:0000313" key="2">
    <source>
        <dbReference type="EMBL" id="QDY71152.1"/>
    </source>
</evidence>
<dbReference type="Proteomes" id="UP000318483">
    <property type="component" value="Plasmid unnamed3"/>
</dbReference>
<organism evidence="2 3">
    <name type="scientific">Qingshengfaniella alkalisoli</name>
    <dbReference type="NCBI Taxonomy" id="2599296"/>
    <lineage>
        <taxon>Bacteria</taxon>
        <taxon>Pseudomonadati</taxon>
        <taxon>Pseudomonadota</taxon>
        <taxon>Alphaproteobacteria</taxon>
        <taxon>Rhodobacterales</taxon>
        <taxon>Paracoccaceae</taxon>
        <taxon>Qingshengfaniella</taxon>
    </lineage>
</organism>
<evidence type="ECO:0000313" key="3">
    <source>
        <dbReference type="Proteomes" id="UP000318483"/>
    </source>
</evidence>
<accession>A0A5B8IYE0</accession>
<dbReference type="RefSeq" id="WP_146366568.1">
    <property type="nucleotide sequence ID" value="NZ_CP042264.1"/>
</dbReference>
<dbReference type="KEGG" id="lit:FPZ52_15725"/>
<name>A0A5B8IYE0_9RHOB</name>
<dbReference type="AlphaFoldDB" id="A0A5B8IYE0"/>
<protein>
    <recommendedName>
        <fullName evidence="4">SH3 domain-containing protein</fullName>
    </recommendedName>
</protein>
<gene>
    <name evidence="2" type="ORF">FPZ52_15725</name>
</gene>
<evidence type="ECO:0000256" key="1">
    <source>
        <dbReference type="SAM" id="SignalP"/>
    </source>
</evidence>
<sequence>MKQQLLDQLKQFGKMAISTVFLGLLPFAAHAEIDGHGPDAWKVQGVASNDVLNARMGPGTNYPVIETFAHNERGLEQITCIPFYTMKHFSVMSDAEIDALPSPWCLMRSADMSKAGWVAQRYLIADFDDEALYSDPGDNNGIEEVIDPMKMLPAPTAGSDAWSGDELIEHARGLVATLYEYDDPARGRSYLDPDASDAFFSRDFVAALQASPPGADLLIGAQDFEGSVSEPVPDPDNPMLRGMITINVDFVNFGRAQRAVFRLRGDTTRPDAPLRIFRIEHDGWSFP</sequence>
<keyword evidence="1" id="KW-0732">Signal</keyword>
<reference evidence="2 3" key="1">
    <citation type="submission" date="2019-07" db="EMBL/GenBank/DDBJ databases">
        <title>Litoreibacter alkalisoli sp. nov., isolated from saline-alkaline soil.</title>
        <authorList>
            <person name="Wang S."/>
            <person name="Xu L."/>
            <person name="Xing Y.-T."/>
            <person name="Sun J.-Q."/>
        </authorList>
    </citation>
    <scope>NUCLEOTIDE SEQUENCE [LARGE SCALE GENOMIC DNA]</scope>
    <source>
        <strain evidence="2 3">LN3S51</strain>
        <plasmid evidence="2 3">unnamed3</plasmid>
    </source>
</reference>
<feature type="signal peptide" evidence="1">
    <location>
        <begin position="1"/>
        <end position="31"/>
    </location>
</feature>
<geneLocation type="plasmid" evidence="2 3">
    <name>unnamed3</name>
</geneLocation>
<keyword evidence="3" id="KW-1185">Reference proteome</keyword>
<dbReference type="EMBL" id="CP042264">
    <property type="protein sequence ID" value="QDY71152.1"/>
    <property type="molecule type" value="Genomic_DNA"/>
</dbReference>
<proteinExistence type="predicted"/>
<keyword evidence="2" id="KW-0614">Plasmid</keyword>